<feature type="compositionally biased region" description="Basic and acidic residues" evidence="1">
    <location>
        <begin position="95"/>
        <end position="108"/>
    </location>
</feature>
<comment type="caution">
    <text evidence="2">The sequence shown here is derived from an EMBL/GenBank/DDBJ whole genome shotgun (WGS) entry which is preliminary data.</text>
</comment>
<dbReference type="Proteomes" id="UP000614200">
    <property type="component" value="Unassembled WGS sequence"/>
</dbReference>
<name>A0ABR9ZP84_9FIRM</name>
<protein>
    <submittedName>
        <fullName evidence="2">Uncharacterized protein</fullName>
    </submittedName>
</protein>
<proteinExistence type="predicted"/>
<evidence type="ECO:0000313" key="2">
    <source>
        <dbReference type="EMBL" id="MBF4692277.1"/>
    </source>
</evidence>
<feature type="region of interest" description="Disordered" evidence="1">
    <location>
        <begin position="139"/>
        <end position="193"/>
    </location>
</feature>
<gene>
    <name evidence="2" type="ORF">ISU02_04080</name>
</gene>
<evidence type="ECO:0000313" key="3">
    <source>
        <dbReference type="Proteomes" id="UP000614200"/>
    </source>
</evidence>
<dbReference type="EMBL" id="JADKNH010000002">
    <property type="protein sequence ID" value="MBF4692277.1"/>
    <property type="molecule type" value="Genomic_DNA"/>
</dbReference>
<feature type="compositionally biased region" description="Acidic residues" evidence="1">
    <location>
        <begin position="109"/>
        <end position="120"/>
    </location>
</feature>
<accession>A0ABR9ZP84</accession>
<dbReference type="RefSeq" id="WP_194700515.1">
    <property type="nucleotide sequence ID" value="NZ_JADKNH010000002.1"/>
</dbReference>
<feature type="region of interest" description="Disordered" evidence="1">
    <location>
        <begin position="77"/>
        <end position="120"/>
    </location>
</feature>
<reference evidence="2 3" key="1">
    <citation type="submission" date="2020-11" db="EMBL/GenBank/DDBJ databases">
        <title>Fusibacter basophilias sp. nov.</title>
        <authorList>
            <person name="Qiu D."/>
        </authorList>
    </citation>
    <scope>NUCLEOTIDE SEQUENCE [LARGE SCALE GENOMIC DNA]</scope>
    <source>
        <strain evidence="2 3">Q10-2</strain>
    </source>
</reference>
<sequence>MKKWNSKQVALLTGTSLTIAALIFGALIFSKLNTENVTKDNILSDNQDKAPVVEAIEEVIEPEGVVAVPKIQDTETKVKDDDNTVVSIDEPMPEPPEKPKLEAPKDMPETNDDLEDMNNVPEYEEEDLVIESEEVFVVNESQETTETESIKESESNLVSPSENPFANPENAGKPVEIDGSDLSDFVPGTGDKF</sequence>
<organism evidence="2 3">
    <name type="scientific">Fusibacter ferrireducens</name>
    <dbReference type="NCBI Taxonomy" id="2785058"/>
    <lineage>
        <taxon>Bacteria</taxon>
        <taxon>Bacillati</taxon>
        <taxon>Bacillota</taxon>
        <taxon>Clostridia</taxon>
        <taxon>Eubacteriales</taxon>
        <taxon>Eubacteriales Family XII. Incertae Sedis</taxon>
        <taxon>Fusibacter</taxon>
    </lineage>
</organism>
<evidence type="ECO:0000256" key="1">
    <source>
        <dbReference type="SAM" id="MobiDB-lite"/>
    </source>
</evidence>
<keyword evidence="3" id="KW-1185">Reference proteome</keyword>